<organism evidence="2 3">
    <name type="scientific">Bifidobacterium tibiigranuli</name>
    <dbReference type="NCBI Taxonomy" id="2172043"/>
    <lineage>
        <taxon>Bacteria</taxon>
        <taxon>Bacillati</taxon>
        <taxon>Actinomycetota</taxon>
        <taxon>Actinomycetes</taxon>
        <taxon>Bifidobacteriales</taxon>
        <taxon>Bifidobacteriaceae</taxon>
        <taxon>Bifidobacterium</taxon>
    </lineage>
</organism>
<dbReference type="RefSeq" id="WP_152581185.1">
    <property type="nucleotide sequence ID" value="NZ_QDAG01000008.1"/>
</dbReference>
<name>A0A5N6S178_9BIFI</name>
<protein>
    <submittedName>
        <fullName evidence="2">Uncharacterized protein</fullName>
    </submittedName>
</protein>
<dbReference type="OrthoDB" id="3238275at2"/>
<sequence length="324" mass="34571">MAFHMQDEVIVRIAILPEVREAAGEGARLMSLWPLSDAKLLDNDAKYTENLQVRITRAMAAIMTGEEVTIPDAEFVYEGAEEIPGRPQRIVDALLAANDACETMADYSQTGDTALVMGGCGALGVDWGEDTITAVAQALEEVENAVADGEALQSESNEEPVDKPADSPEHSSGSVDIEAVAQRLATVLAAVDGLLGVIGQGDDPSLQGDDAESARLRAGRALPVMLYANELCERVSIPRVFISAQEFLDMIDARDGTGAVGSNGNAGLAVARMLAPSIAAEWAKHREDVLWDPQEAKKKAKEEDERKNKEALAAKFANAPDNKN</sequence>
<feature type="region of interest" description="Disordered" evidence="1">
    <location>
        <begin position="147"/>
        <end position="174"/>
    </location>
</feature>
<comment type="caution">
    <text evidence="2">The sequence shown here is derived from an EMBL/GenBank/DDBJ whole genome shotgun (WGS) entry which is preliminary data.</text>
</comment>
<proteinExistence type="predicted"/>
<accession>A0A5N6S178</accession>
<feature type="compositionally biased region" description="Basic and acidic residues" evidence="1">
    <location>
        <begin position="291"/>
        <end position="312"/>
    </location>
</feature>
<evidence type="ECO:0000313" key="2">
    <source>
        <dbReference type="EMBL" id="KAE8127423.1"/>
    </source>
</evidence>
<feature type="compositionally biased region" description="Basic and acidic residues" evidence="1">
    <location>
        <begin position="160"/>
        <end position="169"/>
    </location>
</feature>
<dbReference type="Proteomes" id="UP000325415">
    <property type="component" value="Unassembled WGS sequence"/>
</dbReference>
<reference evidence="2 3" key="1">
    <citation type="submission" date="2018-04" db="EMBL/GenBank/DDBJ databases">
        <authorList>
            <person name="Eckel V.P."/>
            <person name="Vogel R.F."/>
        </authorList>
    </citation>
    <scope>NUCLEOTIDE SEQUENCE [LARGE SCALE GENOMIC DNA]</scope>
    <source>
        <strain evidence="3">TMW 2.1764</strain>
    </source>
</reference>
<keyword evidence="3" id="KW-1185">Reference proteome</keyword>
<dbReference type="GeneID" id="78127623"/>
<evidence type="ECO:0000313" key="3">
    <source>
        <dbReference type="Proteomes" id="UP000325415"/>
    </source>
</evidence>
<gene>
    <name evidence="2" type="ORF">DDE84_08005</name>
</gene>
<dbReference type="AlphaFoldDB" id="A0A5N6S178"/>
<evidence type="ECO:0000256" key="1">
    <source>
        <dbReference type="SAM" id="MobiDB-lite"/>
    </source>
</evidence>
<dbReference type="EMBL" id="QDAG01000008">
    <property type="protein sequence ID" value="KAE8127423.1"/>
    <property type="molecule type" value="Genomic_DNA"/>
</dbReference>
<feature type="region of interest" description="Disordered" evidence="1">
    <location>
        <begin position="291"/>
        <end position="324"/>
    </location>
</feature>